<dbReference type="EMBL" id="JAEVLS010000008">
    <property type="protein sequence ID" value="MBM0108283.1"/>
    <property type="molecule type" value="Genomic_DNA"/>
</dbReference>
<feature type="domain" description="Amidohydrolase 3" evidence="2">
    <location>
        <begin position="180"/>
        <end position="545"/>
    </location>
</feature>
<dbReference type="SUPFAM" id="SSF51556">
    <property type="entry name" value="Metallo-dependent hydrolases"/>
    <property type="match status" value="1"/>
</dbReference>
<proteinExistence type="predicted"/>
<keyword evidence="1" id="KW-0732">Signal</keyword>
<dbReference type="InterPro" id="IPR023100">
    <property type="entry name" value="D-aminoacylase_insert_dom_sf"/>
</dbReference>
<gene>
    <name evidence="3" type="ORF">JM946_26430</name>
</gene>
<organism evidence="3 4">
    <name type="scientific">Steroidobacter gossypii</name>
    <dbReference type="NCBI Taxonomy" id="2805490"/>
    <lineage>
        <taxon>Bacteria</taxon>
        <taxon>Pseudomonadati</taxon>
        <taxon>Pseudomonadota</taxon>
        <taxon>Gammaproteobacteria</taxon>
        <taxon>Steroidobacterales</taxon>
        <taxon>Steroidobacteraceae</taxon>
        <taxon>Steroidobacter</taxon>
    </lineage>
</organism>
<dbReference type="SUPFAM" id="SSF51338">
    <property type="entry name" value="Composite domain of metallo-dependent hydrolases"/>
    <property type="match status" value="1"/>
</dbReference>
<dbReference type="Gene3D" id="2.30.40.10">
    <property type="entry name" value="Urease, subunit C, domain 1"/>
    <property type="match status" value="1"/>
</dbReference>
<protein>
    <submittedName>
        <fullName evidence="3">D-aminoacylase</fullName>
    </submittedName>
</protein>
<dbReference type="Proteomes" id="UP000661077">
    <property type="component" value="Unassembled WGS sequence"/>
</dbReference>
<dbReference type="CDD" id="cd01297">
    <property type="entry name" value="D-aminoacylase"/>
    <property type="match status" value="1"/>
</dbReference>
<dbReference type="PANTHER" id="PTHR11647">
    <property type="entry name" value="HYDRANTOINASE/DIHYDROPYRIMIDINASE FAMILY MEMBER"/>
    <property type="match status" value="1"/>
</dbReference>
<keyword evidence="4" id="KW-1185">Reference proteome</keyword>
<dbReference type="InterPro" id="IPR032466">
    <property type="entry name" value="Metal_Hydrolase"/>
</dbReference>
<dbReference type="Gene3D" id="3.20.20.140">
    <property type="entry name" value="Metal-dependent hydrolases"/>
    <property type="match status" value="1"/>
</dbReference>
<evidence type="ECO:0000313" key="3">
    <source>
        <dbReference type="EMBL" id="MBM0108283.1"/>
    </source>
</evidence>
<evidence type="ECO:0000256" key="1">
    <source>
        <dbReference type="SAM" id="SignalP"/>
    </source>
</evidence>
<dbReference type="RefSeq" id="WP_203170436.1">
    <property type="nucleotide sequence ID" value="NZ_JAEVLS010000008.1"/>
</dbReference>
<feature type="signal peptide" evidence="1">
    <location>
        <begin position="1"/>
        <end position="29"/>
    </location>
</feature>
<evidence type="ECO:0000313" key="4">
    <source>
        <dbReference type="Proteomes" id="UP000661077"/>
    </source>
</evidence>
<dbReference type="InterPro" id="IPR011059">
    <property type="entry name" value="Metal-dep_hydrolase_composite"/>
</dbReference>
<dbReference type="InterPro" id="IPR050378">
    <property type="entry name" value="Metallo-dep_Hydrolases_sf"/>
</dbReference>
<dbReference type="InterPro" id="IPR013108">
    <property type="entry name" value="Amidohydro_3"/>
</dbReference>
<dbReference type="Pfam" id="PF07969">
    <property type="entry name" value="Amidohydro_3"/>
    <property type="match status" value="1"/>
</dbReference>
<comment type="caution">
    <text evidence="3">The sequence shown here is derived from an EMBL/GenBank/DDBJ whole genome shotgun (WGS) entry which is preliminary data.</text>
</comment>
<dbReference type="Gene3D" id="3.30.1490.130">
    <property type="entry name" value="D-aminoacylase. Domain 3"/>
    <property type="match status" value="1"/>
</dbReference>
<reference evidence="3 4" key="1">
    <citation type="journal article" date="2021" name="Int. J. Syst. Evol. Microbiol.">
        <title>Steroidobacter gossypii sp. nov., isolated from soil of cotton cropping field.</title>
        <authorList>
            <person name="Huang R."/>
            <person name="Yang S."/>
            <person name="Zhen C."/>
            <person name="Liu W."/>
        </authorList>
    </citation>
    <scope>NUCLEOTIDE SEQUENCE [LARGE SCALE GENOMIC DNA]</scope>
    <source>
        <strain evidence="3 4">S1-65</strain>
    </source>
</reference>
<accession>A0ABS1X505</accession>
<dbReference type="PANTHER" id="PTHR11647:SF1">
    <property type="entry name" value="COLLAPSIN RESPONSE MEDIATOR PROTEIN"/>
    <property type="match status" value="1"/>
</dbReference>
<evidence type="ECO:0000259" key="2">
    <source>
        <dbReference type="Pfam" id="PF07969"/>
    </source>
</evidence>
<feature type="chain" id="PRO_5046897027" evidence="1">
    <location>
        <begin position="30"/>
        <end position="567"/>
    </location>
</feature>
<sequence>MRATVPFIGSFVAIAKIVLCLGLAGSAVAAEQVDLIVHNGVIYDGSGGDPVKGGVAVRNGRVVAVGKLTDYQAKQKLDARGLAVAPGFINTLSWATESLIYDGRAMSDIKQGVTLEIFGEGTSMGPVNATIREEMIKTQGDIRYEITWTTLGEYLEHLVKRGVSPNVASFVGAATVRAHEIGYENRAPTPAELGRMQELVRQAMREGALGVGSSLIYAPASYAKTDELIALTKVAGEFGGAYISHLRSEGDRFLEALDELLLIAREANVPAQVYHLKAAGQKNWPKMQQAIDKIEAARRSGLKITADMYSYTAGATGLDAAMPTWVQEGGIDAWVERLKKPEIRARVLQEMRDPNADFESLLQAAGSADRVLLIGFKTDNLKPLTGKTLAEVAKMRGVSPEEAAIDLVIEDHTRVGTAYFLMSEENVKLGLSQPWVNIDSDAEAPAPEGPFLLSNPHPRAYGTFARFLGHYVRDQKVTTLQDAIRRLTSLPAETFKLKDRGCLKQRCFADIVVFDPATIKDHATFEKPHQYATGVQHVFVNGVQVLRDGEHTGAKPGQVVRGPGYHE</sequence>
<name>A0ABS1X505_9GAMM</name>